<feature type="compositionally biased region" description="Low complexity" evidence="1">
    <location>
        <begin position="1303"/>
        <end position="1318"/>
    </location>
</feature>
<gene>
    <name evidence="3" type="ORF">SAMN05421540_10914</name>
</gene>
<proteinExistence type="predicted"/>
<dbReference type="NCBIfam" id="TIGR04189">
    <property type="entry name" value="surface_SprA"/>
    <property type="match status" value="1"/>
</dbReference>
<protein>
    <submittedName>
        <fullName evidence="3">Cell surface protein SprA</fullName>
    </submittedName>
</protein>
<name>A0A1H4CWP4_9FLAO</name>
<sequence>MESLLSHKFSAFCIVFTCLLFGTTETFGQTEQDSTKTGYSFGQIFMDDPSSIAKKYKYDPILDKYIYTEKIGEVSIKYPLVLTREEYHDLIMEQQLKAYFKQKSDAASGRNEENQKNLIPIFYVNNSFFQSVFGGNRIEVIPRGSVAIDLGILYSKQDNPSISPRNQSNVTFDFDQRISVGLQAFVGERLTVNAEYDTESTFDFQNQIKLEYTPTEDDIVRKIEVGNVNMPINSSLIEGAQSLFGVKTELQFGKTTITGVFSELNSERQSVQVEGGATVRDFDKFILDYDENRHFFLSQYFRDQYDDALKNYPFVNSKFQITRVQVWVTNRSNNSNDYSNARSIVALQDVGESDPEKLGLFIDNQGNQTAPPVPNFINNPNARPHNTNNDFNPFGIGSGNSILTNAIRDISTVNQGFGAANSAVSEGRDYAVLENARELRQNEYTLYPQLGYISLNQRLSNDEILGIAFEYKTTDGKVFQVGEFANGGPDATETTENPNVPGEQIAQNQNLIVKLLKSPITNVNEPVWDLMMKNFYYLGTNQLEEDGFRFNILYKDPEPVNFIEAAPNSSVPLPSDVEDENLLKVFQLDQLNANNDPINGGDGFFDFVPGITIDPDKGLIKFTQVEPFGEYLFEKLDNSPNTGSEDYSDPVTYNDNQKKYVFRSLYKTTKTQAKQEGTDKNKFQLKGRYKSSGANGIPIGSFNVPRGSVKVTAGGRELQEGVDYTVDYELSRVNILDEALLASNTPINISTENNAVFGRQTKRFTGIDVQHRFSDDLQFGATFLNLSEKPITQKSDYNSEAINNSIYGFNLKYDTEVPFFTRLVNKLPNIDTDVESRFSFRGEFAYLKPGSPKASEFGGEATSYIDDFEGSQTSISVLNPDSWSLSSIPVGFRGPNDVNGTYDVNDDISINNYRAKLNWYTIDPIFYSSQRPSGLTDQDLSQYYSRRILINELFPNTDLVPGQIQTIYSLDLSYDPNERGMYNYNPAAANDNQLPNAKQNFGGIMRGLQTTDFERANVEFVEFWVMDPFIYDDNVTNNGGKVVLNFGSISEDILKDGRKQFENGLPEDGGLSNTLTTNFGKVPSNQSLVYAFDTEGQQRANQDVGLDGLSNAQEAEKFPAFAGFEDPSNDDYIYYLNSEGGILDRYAKYNGLEGNNPVDVSENNRGNSSFPDVEDVNRDNTMNTIDSYFEYEVPIYPNMSVQNNTSSSAGIDRDYITDVRETNVTLENGNQMPVRWVQFRVPLKTDSKYSVGGISDLRSIRFMRLFMTDFEEQTILRFGSLDLVRGDYLTYNQPIRPDGNDPETSTTTQFSSESVSEETTSAYVTPPGVYREELVNNNTTIREDEKSISLNVKNLESKDSRGVYKNYQIDMRQYEKLEMFLHAESYPAPNPQLQDDEMVAFIRMGIDFTDNYYQIEVPLKVSSPGDLTPRGVWPAENDLELSLDVLQRIKSLVLNDDNYSSLDLNYFTEELSPAPNSLPGEMRIGIKGNPSFGNVRVMMLGLTNSSNQNISGKVWFNEMRLSGLKNEGGWAAVANMDTNFADFANISATGRRSTSGFGGIEDGPNQRSQEDMQQYDVVTGINVGQLLPQDWGVRIPFSYSRGEELITPKYDPVYDDLELDNILDTAPDSETRDQIKERAETYTRRQSVSVIGLRKDRVGQEESTPMPYDIENFAFSGTYNQIDHRDFEIEKSKDQSLNVGLTYEYQVEPYKVEPFKNIELLKSPYFDLLTDFNINLLPTSLSASSTFNRQYNEMKLRNLNLPPGSIGTPKLYQRNYFYDWEYSIEHKLTDALNFNFNSSTNRIVRNYIDENNNQDNSVGIWDDFINFGEPNRHYQRLQVNYTLPLEKLPFLSFLKAQYSYSGDFMWEKGSEVLRNLEDIPDLGNTVQNSAQHNINANLTMSRFYNYIGLTKKRANSQANNGRQQMSRRRGGSDLAAQTLQKEEAPSGNSSELSTGDKALNTLIGIVTALDRVQVNYSNTKGIFLPGYLNSIGFGGTLKPSAAFTFGGQSDIRERAARKGWLTMYQDFNEEYTRTKNTQLDIQAGIKLLPGLTLDLTANRMYSDTYAENYNIDQLTGEYRSVTPNTFGNFNISTNMIKTAFKESSRDQSQTFEDFRSNRLVIANRLASNAGININDPSNIDENGYPKGFGRSSQDVLLPAFLAAYTGKDAGSVKLGAFRDTPLPNWNLKYSGLMRLNWFKERFTRFSLQHAYSSSYTINQFQSNLNFNRIDPYGQFNKNQKGNFNSEYIISNINLIEEFTPLLKVDFEMKNSVSILAEYRKDRALSLSFNNSLLTEMLGEEYIFGVGYRIKDLKIVTQFEGNRRVLSSDLKLNANLSLRKNETIIRSLDVVNNRTTAGQDIWSIDFEAEYAFTKNLTAIFFYDHIFSKNAISTIYPQTTIRSGFTLRYNFGN</sequence>
<feature type="region of interest" description="Disordered" evidence="1">
    <location>
        <begin position="1294"/>
        <end position="1318"/>
    </location>
</feature>
<dbReference type="Proteomes" id="UP000198820">
    <property type="component" value="Unassembled WGS sequence"/>
</dbReference>
<feature type="compositionally biased region" description="Polar residues" evidence="1">
    <location>
        <begin position="1161"/>
        <end position="1170"/>
    </location>
</feature>
<evidence type="ECO:0000256" key="1">
    <source>
        <dbReference type="SAM" id="MobiDB-lite"/>
    </source>
</evidence>
<dbReference type="EMBL" id="FNQF01000009">
    <property type="protein sequence ID" value="SEA64821.1"/>
    <property type="molecule type" value="Genomic_DNA"/>
</dbReference>
<dbReference type="InterPro" id="IPR026377">
    <property type="entry name" value="Cell_surface_SprA"/>
</dbReference>
<feature type="domain" description="Gliding motility protein SprA N-terminal" evidence="2">
    <location>
        <begin position="52"/>
        <end position="452"/>
    </location>
</feature>
<dbReference type="STRING" id="908615.SAMN05421540_10914"/>
<dbReference type="RefSeq" id="WP_234953139.1">
    <property type="nucleotide sequence ID" value="NZ_FNQF01000009.1"/>
</dbReference>
<organism evidence="3 4">
    <name type="scientific">Psychroflexus halocasei</name>
    <dbReference type="NCBI Taxonomy" id="908615"/>
    <lineage>
        <taxon>Bacteria</taxon>
        <taxon>Pseudomonadati</taxon>
        <taxon>Bacteroidota</taxon>
        <taxon>Flavobacteriia</taxon>
        <taxon>Flavobacteriales</taxon>
        <taxon>Flavobacteriaceae</taxon>
        <taxon>Psychroflexus</taxon>
    </lineage>
</organism>
<keyword evidence="4" id="KW-1185">Reference proteome</keyword>
<evidence type="ECO:0000313" key="3">
    <source>
        <dbReference type="EMBL" id="SEA64821.1"/>
    </source>
</evidence>
<evidence type="ECO:0000259" key="2">
    <source>
        <dbReference type="Pfam" id="PF14349"/>
    </source>
</evidence>
<feature type="domain" description="Gliding motility protein SprA N-terminal" evidence="2">
    <location>
        <begin position="1125"/>
        <end position="1621"/>
    </location>
</feature>
<reference evidence="3 4" key="1">
    <citation type="submission" date="2016-10" db="EMBL/GenBank/DDBJ databases">
        <authorList>
            <person name="de Groot N.N."/>
        </authorList>
    </citation>
    <scope>NUCLEOTIDE SEQUENCE [LARGE SCALE GENOMIC DNA]</scope>
    <source>
        <strain evidence="3 4">DSM 23581</strain>
    </source>
</reference>
<dbReference type="Pfam" id="PF14349">
    <property type="entry name" value="SprA_N"/>
    <property type="match status" value="2"/>
</dbReference>
<accession>A0A1H4CWP4</accession>
<feature type="region of interest" description="Disordered" evidence="1">
    <location>
        <begin position="1157"/>
        <end position="1177"/>
    </location>
</feature>
<dbReference type="InterPro" id="IPR025684">
    <property type="entry name" value="SprA_N_dom"/>
</dbReference>
<feature type="region of interest" description="Disordered" evidence="1">
    <location>
        <begin position="1914"/>
        <end position="1934"/>
    </location>
</feature>
<evidence type="ECO:0000313" key="4">
    <source>
        <dbReference type="Proteomes" id="UP000198820"/>
    </source>
</evidence>